<dbReference type="Pfam" id="PF10317">
    <property type="entry name" value="7TM_GPCR_Srd"/>
    <property type="match status" value="1"/>
</dbReference>
<dbReference type="Proteomes" id="UP001328107">
    <property type="component" value="Unassembled WGS sequence"/>
</dbReference>
<protein>
    <recommendedName>
        <fullName evidence="9">G protein-coupled receptor</fullName>
    </recommendedName>
</protein>
<name>A0AAN5I383_9BILA</name>
<evidence type="ECO:0000256" key="4">
    <source>
        <dbReference type="ARBA" id="ARBA00022989"/>
    </source>
</evidence>
<sequence length="91" mass="10222">IMIILSIHVPLLVFGLITGFTLLLAIIRATPAAVKNYSVLLFWCALNDLISVTVDLISMERYLHLLENLENHQQAKFKLLASLSLNIVHLI</sequence>
<dbReference type="PANTHER" id="PTHR22945">
    <property type="entry name" value="SERPENTINE RECEPTOR, CLASS D DELTA"/>
    <property type="match status" value="1"/>
</dbReference>
<dbReference type="EMBL" id="BTRK01000004">
    <property type="protein sequence ID" value="GMR50353.1"/>
    <property type="molecule type" value="Genomic_DNA"/>
</dbReference>
<dbReference type="InterPro" id="IPR019421">
    <property type="entry name" value="7TM_GPCR_serpentine_rcpt_Srd"/>
</dbReference>
<evidence type="ECO:0008006" key="9">
    <source>
        <dbReference type="Google" id="ProtNLM"/>
    </source>
</evidence>
<dbReference type="GO" id="GO:0016020">
    <property type="term" value="C:membrane"/>
    <property type="evidence" value="ECO:0007669"/>
    <property type="project" value="UniProtKB-SubCell"/>
</dbReference>
<reference evidence="8" key="1">
    <citation type="submission" date="2022-10" db="EMBL/GenBank/DDBJ databases">
        <title>Genome assembly of Pristionchus species.</title>
        <authorList>
            <person name="Yoshida K."/>
            <person name="Sommer R.J."/>
        </authorList>
    </citation>
    <scope>NUCLEOTIDE SEQUENCE [LARGE SCALE GENOMIC DNA]</scope>
    <source>
        <strain evidence="8">RS5460</strain>
    </source>
</reference>
<comment type="similarity">
    <text evidence="2">Belongs to the nematode receptor-like protein srd family.</text>
</comment>
<keyword evidence="5 6" id="KW-0472">Membrane</keyword>
<evidence type="ECO:0000313" key="8">
    <source>
        <dbReference type="Proteomes" id="UP001328107"/>
    </source>
</evidence>
<comment type="caution">
    <text evidence="7">The sequence shown here is derived from an EMBL/GenBank/DDBJ whole genome shotgun (WGS) entry which is preliminary data.</text>
</comment>
<proteinExistence type="inferred from homology"/>
<dbReference type="PANTHER" id="PTHR22945:SF40">
    <property type="entry name" value="SERPENTINE RECEPTOR, CLASS D (DELTA)-RELATED"/>
    <property type="match status" value="1"/>
</dbReference>
<evidence type="ECO:0000256" key="1">
    <source>
        <dbReference type="ARBA" id="ARBA00004141"/>
    </source>
</evidence>
<dbReference type="AlphaFoldDB" id="A0AAN5I383"/>
<evidence type="ECO:0000256" key="6">
    <source>
        <dbReference type="SAM" id="Phobius"/>
    </source>
</evidence>
<dbReference type="InterPro" id="IPR050920">
    <property type="entry name" value="Nematode_rcpt-like_delta"/>
</dbReference>
<feature type="non-terminal residue" evidence="7">
    <location>
        <position position="91"/>
    </location>
</feature>
<feature type="non-terminal residue" evidence="7">
    <location>
        <position position="1"/>
    </location>
</feature>
<organism evidence="7 8">
    <name type="scientific">Pristionchus mayeri</name>
    <dbReference type="NCBI Taxonomy" id="1317129"/>
    <lineage>
        <taxon>Eukaryota</taxon>
        <taxon>Metazoa</taxon>
        <taxon>Ecdysozoa</taxon>
        <taxon>Nematoda</taxon>
        <taxon>Chromadorea</taxon>
        <taxon>Rhabditida</taxon>
        <taxon>Rhabditina</taxon>
        <taxon>Diplogasteromorpha</taxon>
        <taxon>Diplogasteroidea</taxon>
        <taxon>Neodiplogasteridae</taxon>
        <taxon>Pristionchus</taxon>
    </lineage>
</organism>
<keyword evidence="4 6" id="KW-1133">Transmembrane helix</keyword>
<keyword evidence="3 6" id="KW-0812">Transmembrane</keyword>
<feature type="transmembrane region" description="Helical" evidence="6">
    <location>
        <begin position="7"/>
        <end position="27"/>
    </location>
</feature>
<evidence type="ECO:0000256" key="3">
    <source>
        <dbReference type="ARBA" id="ARBA00022692"/>
    </source>
</evidence>
<accession>A0AAN5I383</accession>
<comment type="subcellular location">
    <subcellularLocation>
        <location evidence="1">Membrane</location>
        <topology evidence="1">Multi-pass membrane protein</topology>
    </subcellularLocation>
</comment>
<keyword evidence="8" id="KW-1185">Reference proteome</keyword>
<evidence type="ECO:0000256" key="2">
    <source>
        <dbReference type="ARBA" id="ARBA00009166"/>
    </source>
</evidence>
<evidence type="ECO:0000313" key="7">
    <source>
        <dbReference type="EMBL" id="GMR50353.1"/>
    </source>
</evidence>
<evidence type="ECO:0000256" key="5">
    <source>
        <dbReference type="ARBA" id="ARBA00023136"/>
    </source>
</evidence>
<gene>
    <name evidence="7" type="ORF">PMAYCL1PPCAC_20548</name>
</gene>